<name>A0A109J2Y7_9HYPH</name>
<dbReference type="InterPro" id="IPR008927">
    <property type="entry name" value="6-PGluconate_DH-like_C_sf"/>
</dbReference>
<keyword evidence="1" id="KW-0560">Oxidoreductase</keyword>
<dbReference type="GO" id="GO:0016616">
    <property type="term" value="F:oxidoreductase activity, acting on the CH-OH group of donors, NAD or NADP as acceptor"/>
    <property type="evidence" value="ECO:0007669"/>
    <property type="project" value="TreeGrafter"/>
</dbReference>
<dbReference type="InterPro" id="IPR000669">
    <property type="entry name" value="Mannitol_DH"/>
</dbReference>
<organism evidence="5 6">
    <name type="scientific">Rhizobium altiplani</name>
    <dbReference type="NCBI Taxonomy" id="1864509"/>
    <lineage>
        <taxon>Bacteria</taxon>
        <taxon>Pseudomonadati</taxon>
        <taxon>Pseudomonadota</taxon>
        <taxon>Alphaproteobacteria</taxon>
        <taxon>Hyphomicrobiales</taxon>
        <taxon>Rhizobiaceae</taxon>
        <taxon>Rhizobium/Agrobacterium group</taxon>
        <taxon>Rhizobium</taxon>
    </lineage>
</organism>
<dbReference type="PANTHER" id="PTHR43362">
    <property type="entry name" value="MANNITOL DEHYDROGENASE DSF1-RELATED"/>
    <property type="match status" value="1"/>
</dbReference>
<dbReference type="SUPFAM" id="SSF48179">
    <property type="entry name" value="6-phosphogluconate dehydrogenase C-terminal domain-like"/>
    <property type="match status" value="1"/>
</dbReference>
<feature type="domain" description="Mannitol dehydrogenase C-terminal" evidence="4">
    <location>
        <begin position="284"/>
        <end position="473"/>
    </location>
</feature>
<dbReference type="InterPro" id="IPR036291">
    <property type="entry name" value="NAD(P)-bd_dom_sf"/>
</dbReference>
<dbReference type="Gene3D" id="1.10.1040.10">
    <property type="entry name" value="N-(1-d-carboxylethyl)-l-norvaline Dehydrogenase, domain 2"/>
    <property type="match status" value="1"/>
</dbReference>
<dbReference type="PROSITE" id="PS00974">
    <property type="entry name" value="MANNITOL_DHGENASE"/>
    <property type="match status" value="1"/>
</dbReference>
<dbReference type="InterPro" id="IPR013328">
    <property type="entry name" value="6PGD_dom2"/>
</dbReference>
<dbReference type="OrthoDB" id="271711at2"/>
<keyword evidence="6" id="KW-1185">Reference proteome</keyword>
<evidence type="ECO:0000313" key="5">
    <source>
        <dbReference type="EMBL" id="KWV41370.1"/>
    </source>
</evidence>
<dbReference type="Pfam" id="PF08125">
    <property type="entry name" value="Mannitol_dh_C"/>
    <property type="match status" value="1"/>
</dbReference>
<evidence type="ECO:0000259" key="4">
    <source>
        <dbReference type="Pfam" id="PF08125"/>
    </source>
</evidence>
<dbReference type="PANTHER" id="PTHR43362:SF1">
    <property type="entry name" value="MANNITOL DEHYDROGENASE 2-RELATED"/>
    <property type="match status" value="1"/>
</dbReference>
<dbReference type="PRINTS" id="PR00084">
    <property type="entry name" value="MTLDHDRGNASE"/>
</dbReference>
<dbReference type="RefSeq" id="WP_025659749.1">
    <property type="nucleotide sequence ID" value="NZ_LNCD01000140.1"/>
</dbReference>
<dbReference type="InterPro" id="IPR013131">
    <property type="entry name" value="Mannitol_DH_N"/>
</dbReference>
<reference evidence="5 6" key="1">
    <citation type="submission" date="2015-11" db="EMBL/GenBank/DDBJ databases">
        <title>Draft Genome Sequence of the Strain BR 10423 (Rhizobium sp.) isolated from nodules of Mimosa pudica.</title>
        <authorList>
            <person name="Barauna A.C."/>
            <person name="Zilli J.E."/>
            <person name="Simoes-Araujo J.L."/>
            <person name="Reis V.M."/>
            <person name="James E.K."/>
            <person name="Reis F.B.Jr."/>
            <person name="Rouws L.F."/>
            <person name="Passos S.R."/>
            <person name="Gois S.R."/>
        </authorList>
    </citation>
    <scope>NUCLEOTIDE SEQUENCE [LARGE SCALE GENOMIC DNA]</scope>
    <source>
        <strain evidence="5 6">BR10423</strain>
    </source>
</reference>
<dbReference type="Proteomes" id="UP000068164">
    <property type="component" value="Unassembled WGS sequence"/>
</dbReference>
<evidence type="ECO:0000259" key="3">
    <source>
        <dbReference type="Pfam" id="PF01232"/>
    </source>
</evidence>
<protein>
    <submittedName>
        <fullName evidence="5">D-mannonate oxidoreductase</fullName>
    </submittedName>
</protein>
<sequence>MTERLTSLSDLAPTAKLPGYNRNGLKPGILHLGPGAFFRAHFAPFTDAAIAVAGGDWGIEVASLRTADVADHLNEQNGLYTMLVRDTSGTTANIIGPILRAHVAPRNPGDLLARLGDPAIKIVSLTVTEKAYGFDSATGGLDLKHPDIAADLANRHAPRGVIGYIVEGLARRRAKGIAPFTPLSCDNLPSNGAVLKRLVLEFAARIDPELREWIEKNVPFPSTMVDRITPASTDATYRDAERHTGRQDLVAIETEPFTQWVIEDHFANGRPEWEKAGALMVEEVSAYEKMKLRMLNGAHSLLAYLGYIGGYEFIRDVMDDVGLAALARRHMNAAAATLDPVPGIDLEVYADELIARFANKAIAHRTYQIAMDGTQKLPQRLLEPAAEALANGSKAETYAIAVAAWMRYALGVNRDGERYELRDPRAGEIAALLADVPRNGGAVSKALFGLSGLFPAALTGNIGWTEDVANKLEILIQDNKLPLF</sequence>
<gene>
    <name evidence="5" type="ORF">AS026_23555</name>
</gene>
<dbReference type="InterPro" id="IPR023027">
    <property type="entry name" value="Mannitol_DH_CS"/>
</dbReference>
<dbReference type="InterPro" id="IPR013118">
    <property type="entry name" value="Mannitol_DH_C"/>
</dbReference>
<dbReference type="EMBL" id="LNCD01000140">
    <property type="protein sequence ID" value="KWV41370.1"/>
    <property type="molecule type" value="Genomic_DNA"/>
</dbReference>
<dbReference type="GO" id="GO:0019594">
    <property type="term" value="P:mannitol metabolic process"/>
    <property type="evidence" value="ECO:0007669"/>
    <property type="project" value="InterPro"/>
</dbReference>
<dbReference type="InterPro" id="IPR050988">
    <property type="entry name" value="Mannitol_DH/Oxidoreductase"/>
</dbReference>
<feature type="domain" description="Mannitol dehydrogenase N-terminal" evidence="3">
    <location>
        <begin position="28"/>
        <end position="275"/>
    </location>
</feature>
<accession>A0A109J2Y7</accession>
<comment type="caution">
    <text evidence="5">The sequence shown here is derived from an EMBL/GenBank/DDBJ whole genome shotgun (WGS) entry which is preliminary data.</text>
</comment>
<dbReference type="AlphaFoldDB" id="A0A109J2Y7"/>
<dbReference type="Gene3D" id="3.40.50.720">
    <property type="entry name" value="NAD(P)-binding Rossmann-like Domain"/>
    <property type="match status" value="1"/>
</dbReference>
<keyword evidence="2" id="KW-0520">NAD</keyword>
<evidence type="ECO:0000313" key="6">
    <source>
        <dbReference type="Proteomes" id="UP000068164"/>
    </source>
</evidence>
<evidence type="ECO:0000256" key="1">
    <source>
        <dbReference type="ARBA" id="ARBA00023002"/>
    </source>
</evidence>
<evidence type="ECO:0000256" key="2">
    <source>
        <dbReference type="ARBA" id="ARBA00023027"/>
    </source>
</evidence>
<proteinExistence type="predicted"/>
<dbReference type="SUPFAM" id="SSF51735">
    <property type="entry name" value="NAD(P)-binding Rossmann-fold domains"/>
    <property type="match status" value="1"/>
</dbReference>
<dbReference type="Pfam" id="PF01232">
    <property type="entry name" value="Mannitol_dh"/>
    <property type="match status" value="1"/>
</dbReference>